<dbReference type="GO" id="GO:0032259">
    <property type="term" value="P:methylation"/>
    <property type="evidence" value="ECO:0007669"/>
    <property type="project" value="UniProtKB-KW"/>
</dbReference>
<evidence type="ECO:0000313" key="2">
    <source>
        <dbReference type="Proteomes" id="UP000266506"/>
    </source>
</evidence>
<dbReference type="EMBL" id="QXEV01000007">
    <property type="protein sequence ID" value="RIA77760.1"/>
    <property type="molecule type" value="Genomic_DNA"/>
</dbReference>
<name>A0A397RTV4_9MOLU</name>
<reference evidence="1 2" key="1">
    <citation type="submission" date="2018-08" db="EMBL/GenBank/DDBJ databases">
        <title>Genomic Encyclopedia of Archaeal and Bacterial Type Strains, Phase II (KMG-II): from individual species to whole genera.</title>
        <authorList>
            <person name="Goeker M."/>
        </authorList>
    </citation>
    <scope>NUCLEOTIDE SEQUENCE [LARGE SCALE GENOMIC DNA]</scope>
    <source>
        <strain evidence="1 2">ATCC 27112</strain>
    </source>
</reference>
<accession>A0A397RTV4</accession>
<dbReference type="Pfam" id="PF13489">
    <property type="entry name" value="Methyltransf_23"/>
    <property type="match status" value="1"/>
</dbReference>
<keyword evidence="1" id="KW-0808">Transferase</keyword>
<proteinExistence type="predicted"/>
<dbReference type="InterPro" id="IPR029063">
    <property type="entry name" value="SAM-dependent_MTases_sf"/>
</dbReference>
<dbReference type="GO" id="GO:0008168">
    <property type="term" value="F:methyltransferase activity"/>
    <property type="evidence" value="ECO:0007669"/>
    <property type="project" value="UniProtKB-KW"/>
</dbReference>
<comment type="caution">
    <text evidence="1">The sequence shown here is derived from an EMBL/GenBank/DDBJ whole genome shotgun (WGS) entry which is preliminary data.</text>
</comment>
<protein>
    <submittedName>
        <fullName evidence="1">Methyltransferase family protein</fullName>
    </submittedName>
</protein>
<sequence length="194" mass="23002">MNCFCGGEFLKTLINKNEYLLCKECGYLRKISNLSSKEEKERYDMHVCDTGYMKYMEGVYEKIKPSIQGVSLDFGCGQIHALSDIINRDSLCYYYDLYYYPKMPNILFDTIILIEVFEHIKDIYSLMLDLIQKLNDNGRIIIMTQLKKYPLESWWYLRDSTHISFCDLKTMEALANKTGLLFIDHKDYFVFLKK</sequence>
<dbReference type="Gene3D" id="3.40.50.150">
    <property type="entry name" value="Vaccinia Virus protein VP39"/>
    <property type="match status" value="1"/>
</dbReference>
<gene>
    <name evidence="1" type="ORF">EI71_00913</name>
</gene>
<dbReference type="InParanoid" id="A0A397RTV4"/>
<dbReference type="SUPFAM" id="SSF53335">
    <property type="entry name" value="S-adenosyl-L-methionine-dependent methyltransferases"/>
    <property type="match status" value="1"/>
</dbReference>
<dbReference type="RefSeq" id="WP_119016065.1">
    <property type="nucleotide sequence ID" value="NZ_QXEV01000007.1"/>
</dbReference>
<dbReference type="OrthoDB" id="9816564at2"/>
<dbReference type="Proteomes" id="UP000266506">
    <property type="component" value="Unassembled WGS sequence"/>
</dbReference>
<evidence type="ECO:0000313" key="1">
    <source>
        <dbReference type="EMBL" id="RIA77760.1"/>
    </source>
</evidence>
<dbReference type="AlphaFoldDB" id="A0A397RTV4"/>
<keyword evidence="2" id="KW-1185">Reference proteome</keyword>
<organism evidence="1 2">
    <name type="scientific">Anaeroplasma bactoclasticum</name>
    <dbReference type="NCBI Taxonomy" id="2088"/>
    <lineage>
        <taxon>Bacteria</taxon>
        <taxon>Bacillati</taxon>
        <taxon>Mycoplasmatota</taxon>
        <taxon>Mollicutes</taxon>
        <taxon>Anaeroplasmatales</taxon>
        <taxon>Anaeroplasmataceae</taxon>
        <taxon>Anaeroplasma</taxon>
    </lineage>
</organism>
<keyword evidence="1" id="KW-0489">Methyltransferase</keyword>